<dbReference type="HAMAP" id="MF_01021">
    <property type="entry name" value="HisI"/>
    <property type="match status" value="1"/>
</dbReference>
<dbReference type="InterPro" id="IPR021130">
    <property type="entry name" value="PRib-ATP_PPHydrolase-like"/>
</dbReference>
<evidence type="ECO:0000256" key="13">
    <source>
        <dbReference type="ARBA" id="ARBA00023102"/>
    </source>
</evidence>
<dbReference type="RefSeq" id="WP_171993254.1">
    <property type="nucleotide sequence ID" value="NZ_CP012542.1"/>
</dbReference>
<keyword evidence="11 15" id="KW-0378">Hydrolase</keyword>
<feature type="region of interest" description="Phosphoribosyl-AMP cyclohydrolase" evidence="15">
    <location>
        <begin position="1"/>
        <end position="122"/>
    </location>
</feature>
<dbReference type="InterPro" id="IPR026660">
    <property type="entry name" value="PRA-CH"/>
</dbReference>
<dbReference type="GO" id="GO:0004635">
    <property type="term" value="F:phosphoribosyl-AMP cyclohydrolase activity"/>
    <property type="evidence" value="ECO:0007669"/>
    <property type="project" value="UniProtKB-UniRule"/>
</dbReference>
<sequence length="234" mass="26237">MVKIDWQKVAGLIPAIAVDSVTGEVLMLGYMNEEALNLSIKTGYAHYFSRTKNRIWQKGEQSGHTQKILSIKLDCDNDTLLLKVEQKGVACHTGQKSCFFTEIFNPNEAKTTDEISKPNYDVLDELYHVVLDRKLNANPENSYVASLFKKGENAILKKVGEEASELIMAVKDATNTKQNLEKAKSDVVYESADLFFHAVVALAYLNIHPEQVLNELKRRFGLSGIAEKNSRNAK</sequence>
<evidence type="ECO:0000256" key="7">
    <source>
        <dbReference type="ARBA" id="ARBA00008299"/>
    </source>
</evidence>
<dbReference type="GO" id="GO:0005524">
    <property type="term" value="F:ATP binding"/>
    <property type="evidence" value="ECO:0007669"/>
    <property type="project" value="UniProtKB-KW"/>
</dbReference>
<evidence type="ECO:0000256" key="14">
    <source>
        <dbReference type="ARBA" id="ARBA00023268"/>
    </source>
</evidence>
<reference evidence="17 18" key="1">
    <citation type="submission" date="2016-07" db="EMBL/GenBank/DDBJ databases">
        <title>Comparative genomics of the Campylobacter concisus group.</title>
        <authorList>
            <person name="Miller W.G."/>
            <person name="Yee E."/>
            <person name="Chapman M.H."/>
            <person name="Huynh S."/>
            <person name="Bono J.L."/>
            <person name="On S.L.W."/>
            <person name="StLeger J."/>
            <person name="Foster G."/>
            <person name="Parker C.T."/>
        </authorList>
    </citation>
    <scope>NUCLEOTIDE SEQUENCE [LARGE SCALE GENOMIC DNA]</scope>
    <source>
        <strain evidence="17 18">CCUG 21559</strain>
    </source>
</reference>
<evidence type="ECO:0000313" key="17">
    <source>
        <dbReference type="EMBL" id="QCD43945.1"/>
    </source>
</evidence>
<dbReference type="EC" id="3.6.1.31" evidence="15"/>
<dbReference type="EC" id="3.5.4.19" evidence="15"/>
<dbReference type="HAMAP" id="MF_01019">
    <property type="entry name" value="HisIE"/>
    <property type="match status" value="1"/>
</dbReference>
<dbReference type="FunFam" id="3.10.20.810:FF:000001">
    <property type="entry name" value="Histidine biosynthesis bifunctional protein HisIE"/>
    <property type="match status" value="1"/>
</dbReference>
<evidence type="ECO:0000256" key="12">
    <source>
        <dbReference type="ARBA" id="ARBA00022840"/>
    </source>
</evidence>
<feature type="region of interest" description="Phosphoribosyl-ATP pyrophosphohydrolase" evidence="15">
    <location>
        <begin position="123"/>
        <end position="234"/>
    </location>
</feature>
<protein>
    <recommendedName>
        <fullName evidence="15">Histidine biosynthesis bifunctional protein HisIE</fullName>
    </recommendedName>
    <domain>
        <recommendedName>
            <fullName evidence="15">Phosphoribosyl-AMP cyclohydrolase</fullName>
            <shortName evidence="15">PRA-CH</shortName>
            <ecNumber evidence="15">3.5.4.19</ecNumber>
        </recommendedName>
    </domain>
    <domain>
        <recommendedName>
            <fullName evidence="15">Phosphoribosyl-ATP pyrophosphatase</fullName>
            <shortName evidence="15">PRA-PH</shortName>
            <ecNumber evidence="15">3.6.1.31</ecNumber>
        </recommendedName>
    </domain>
</protein>
<evidence type="ECO:0000256" key="10">
    <source>
        <dbReference type="ARBA" id="ARBA00022741"/>
    </source>
</evidence>
<keyword evidence="18" id="KW-1185">Reference proteome</keyword>
<gene>
    <name evidence="15 17" type="primary">hisIE</name>
    <name evidence="15" type="synonym">hisI</name>
    <name evidence="17" type="ORF">CMUC_0125</name>
</gene>
<keyword evidence="12 15" id="KW-0067">ATP-binding</keyword>
<dbReference type="CDD" id="cd11534">
    <property type="entry name" value="NTP-PPase_HisIE_like"/>
    <property type="match status" value="1"/>
</dbReference>
<dbReference type="GO" id="GO:0000105">
    <property type="term" value="P:L-histidine biosynthetic process"/>
    <property type="evidence" value="ECO:0007669"/>
    <property type="project" value="UniProtKB-UniRule"/>
</dbReference>
<evidence type="ECO:0000256" key="11">
    <source>
        <dbReference type="ARBA" id="ARBA00022801"/>
    </source>
</evidence>
<evidence type="ECO:0000256" key="3">
    <source>
        <dbReference type="ARBA" id="ARBA00004496"/>
    </source>
</evidence>
<dbReference type="InterPro" id="IPR002496">
    <property type="entry name" value="PRib_AMP_CycHydrolase_dom"/>
</dbReference>
<dbReference type="Pfam" id="PF01503">
    <property type="entry name" value="PRA-PH"/>
    <property type="match status" value="1"/>
</dbReference>
<dbReference type="EMBL" id="CP012542">
    <property type="protein sequence ID" value="QCD43945.1"/>
    <property type="molecule type" value="Genomic_DNA"/>
</dbReference>
<comment type="similarity">
    <text evidence="6 15">In the C-terminal section; belongs to the PRA-PH family.</text>
</comment>
<dbReference type="InterPro" id="IPR023019">
    <property type="entry name" value="His_synth_HisIE"/>
</dbReference>
<dbReference type="Pfam" id="PF01502">
    <property type="entry name" value="PRA-CH"/>
    <property type="match status" value="1"/>
</dbReference>
<proteinExistence type="inferred from homology"/>
<dbReference type="InterPro" id="IPR008179">
    <property type="entry name" value="HisE"/>
</dbReference>
<dbReference type="AlphaFoldDB" id="A0A6G5QE33"/>
<keyword evidence="14 15" id="KW-0511">Multifunctional enzyme</keyword>
<comment type="pathway">
    <text evidence="5 15">Amino-acid biosynthesis; L-histidine biosynthesis; L-histidine from 5-phospho-alpha-D-ribose 1-diphosphate: step 2/9.</text>
</comment>
<dbReference type="HAMAP" id="MF_01020">
    <property type="entry name" value="HisE"/>
    <property type="match status" value="1"/>
</dbReference>
<comment type="subcellular location">
    <subcellularLocation>
        <location evidence="3 15">Cytoplasm</location>
    </subcellularLocation>
</comment>
<comment type="catalytic activity">
    <reaction evidence="1 15">
        <text>1-(5-phospho-beta-D-ribosyl)-5'-AMP + H2O = 1-(5-phospho-beta-D-ribosyl)-5-[(5-phospho-beta-D-ribosylamino)methylideneamino]imidazole-4-carboxamide</text>
        <dbReference type="Rhea" id="RHEA:20049"/>
        <dbReference type="ChEBI" id="CHEBI:15377"/>
        <dbReference type="ChEBI" id="CHEBI:58435"/>
        <dbReference type="ChEBI" id="CHEBI:59457"/>
        <dbReference type="EC" id="3.5.4.19"/>
    </reaction>
</comment>
<dbReference type="PANTHER" id="PTHR42945">
    <property type="entry name" value="HISTIDINE BIOSYNTHESIS BIFUNCTIONAL PROTEIN"/>
    <property type="match status" value="1"/>
</dbReference>
<dbReference type="Gene3D" id="1.10.287.1080">
    <property type="entry name" value="MazG-like"/>
    <property type="match status" value="1"/>
</dbReference>
<evidence type="ECO:0000256" key="1">
    <source>
        <dbReference type="ARBA" id="ARBA00000024"/>
    </source>
</evidence>
<feature type="domain" description="Phosphoribosyl-AMP cyclohydrolase" evidence="16">
    <location>
        <begin position="27"/>
        <end position="100"/>
    </location>
</feature>
<evidence type="ECO:0000313" key="18">
    <source>
        <dbReference type="Proteomes" id="UP000503264"/>
    </source>
</evidence>
<dbReference type="Proteomes" id="UP000503264">
    <property type="component" value="Chromosome"/>
</dbReference>
<comment type="pathway">
    <text evidence="4 15">Amino-acid biosynthesis; L-histidine biosynthesis; L-histidine from 5-phospho-alpha-D-ribose 1-diphosphate: step 3/9.</text>
</comment>
<keyword evidence="8 15" id="KW-0963">Cytoplasm</keyword>
<keyword evidence="9 15" id="KW-0028">Amino-acid biosynthesis</keyword>
<evidence type="ECO:0000256" key="9">
    <source>
        <dbReference type="ARBA" id="ARBA00022605"/>
    </source>
</evidence>
<dbReference type="SUPFAM" id="SSF141734">
    <property type="entry name" value="HisI-like"/>
    <property type="match status" value="1"/>
</dbReference>
<evidence type="ECO:0000259" key="16">
    <source>
        <dbReference type="Pfam" id="PF01502"/>
    </source>
</evidence>
<name>A0A6G5QE33_9BACT</name>
<dbReference type="GO" id="GO:0005737">
    <property type="term" value="C:cytoplasm"/>
    <property type="evidence" value="ECO:0007669"/>
    <property type="project" value="UniProtKB-SubCell"/>
</dbReference>
<evidence type="ECO:0000256" key="5">
    <source>
        <dbReference type="ARBA" id="ARBA00005204"/>
    </source>
</evidence>
<dbReference type="NCBIfam" id="TIGR03188">
    <property type="entry name" value="histidine_hisI"/>
    <property type="match status" value="1"/>
</dbReference>
<keyword evidence="10 15" id="KW-0547">Nucleotide-binding</keyword>
<dbReference type="GO" id="GO:0004636">
    <property type="term" value="F:phosphoribosyl-ATP diphosphatase activity"/>
    <property type="evidence" value="ECO:0007669"/>
    <property type="project" value="UniProtKB-UniRule"/>
</dbReference>
<evidence type="ECO:0000256" key="6">
    <source>
        <dbReference type="ARBA" id="ARBA00007731"/>
    </source>
</evidence>
<dbReference type="Gene3D" id="3.10.20.810">
    <property type="entry name" value="Phosphoribosyl-AMP cyclohydrolase"/>
    <property type="match status" value="1"/>
</dbReference>
<evidence type="ECO:0000256" key="15">
    <source>
        <dbReference type="HAMAP-Rule" id="MF_01019"/>
    </source>
</evidence>
<dbReference type="UniPathway" id="UPA00031">
    <property type="reaction ID" value="UER00007"/>
</dbReference>
<comment type="similarity">
    <text evidence="7 15">In the N-terminal section; belongs to the PRA-CH family.</text>
</comment>
<organism evidence="17 18">
    <name type="scientific">Campylobacter mucosalis CCUG 21559</name>
    <dbReference type="NCBI Taxonomy" id="1032067"/>
    <lineage>
        <taxon>Bacteria</taxon>
        <taxon>Pseudomonadati</taxon>
        <taxon>Campylobacterota</taxon>
        <taxon>Epsilonproteobacteria</taxon>
        <taxon>Campylobacterales</taxon>
        <taxon>Campylobacteraceae</taxon>
        <taxon>Campylobacter</taxon>
    </lineage>
</organism>
<evidence type="ECO:0000256" key="2">
    <source>
        <dbReference type="ARBA" id="ARBA00001460"/>
    </source>
</evidence>
<evidence type="ECO:0000256" key="8">
    <source>
        <dbReference type="ARBA" id="ARBA00022490"/>
    </source>
</evidence>
<dbReference type="NCBIfam" id="NF002747">
    <property type="entry name" value="PRK02759.1"/>
    <property type="match status" value="1"/>
</dbReference>
<dbReference type="PANTHER" id="PTHR42945:SF9">
    <property type="entry name" value="HISTIDINE BIOSYNTHESIS BIFUNCTIONAL PROTEIN HISIE"/>
    <property type="match status" value="1"/>
</dbReference>
<dbReference type="NCBIfam" id="NF001611">
    <property type="entry name" value="PRK00400.1-3"/>
    <property type="match status" value="1"/>
</dbReference>
<dbReference type="NCBIfam" id="NF000768">
    <property type="entry name" value="PRK00051.1"/>
    <property type="match status" value="1"/>
</dbReference>
<dbReference type="InterPro" id="IPR038019">
    <property type="entry name" value="PRib_AMP_CycHydrolase_sf"/>
</dbReference>
<dbReference type="SUPFAM" id="SSF101386">
    <property type="entry name" value="all-alpha NTP pyrophosphatases"/>
    <property type="match status" value="1"/>
</dbReference>
<keyword evidence="13 15" id="KW-0368">Histidine biosynthesis</keyword>
<comment type="catalytic activity">
    <reaction evidence="2 15">
        <text>1-(5-phospho-beta-D-ribosyl)-ATP + H2O = 1-(5-phospho-beta-D-ribosyl)-5'-AMP + diphosphate + H(+)</text>
        <dbReference type="Rhea" id="RHEA:22828"/>
        <dbReference type="ChEBI" id="CHEBI:15377"/>
        <dbReference type="ChEBI" id="CHEBI:15378"/>
        <dbReference type="ChEBI" id="CHEBI:33019"/>
        <dbReference type="ChEBI" id="CHEBI:59457"/>
        <dbReference type="ChEBI" id="CHEBI:73183"/>
        <dbReference type="EC" id="3.6.1.31"/>
    </reaction>
</comment>
<accession>A0A6G5QE33</accession>
<evidence type="ECO:0000256" key="4">
    <source>
        <dbReference type="ARBA" id="ARBA00005169"/>
    </source>
</evidence>